<feature type="signal peptide" evidence="1">
    <location>
        <begin position="1"/>
        <end position="28"/>
    </location>
</feature>
<dbReference type="Proteomes" id="UP000063429">
    <property type="component" value="Chromosome"/>
</dbReference>
<evidence type="ECO:0008006" key="4">
    <source>
        <dbReference type="Google" id="ProtNLM"/>
    </source>
</evidence>
<proteinExistence type="predicted"/>
<organism evidence="2 3">
    <name type="scientific">Herbaspirillum hiltneri N3</name>
    <dbReference type="NCBI Taxonomy" id="1262470"/>
    <lineage>
        <taxon>Bacteria</taxon>
        <taxon>Pseudomonadati</taxon>
        <taxon>Pseudomonadota</taxon>
        <taxon>Betaproteobacteria</taxon>
        <taxon>Burkholderiales</taxon>
        <taxon>Oxalobacteraceae</taxon>
        <taxon>Herbaspirillum</taxon>
    </lineage>
</organism>
<keyword evidence="3" id="KW-1185">Reference proteome</keyword>
<evidence type="ECO:0000313" key="3">
    <source>
        <dbReference type="Proteomes" id="UP000063429"/>
    </source>
</evidence>
<dbReference type="Gene3D" id="3.20.20.80">
    <property type="entry name" value="Glycosidases"/>
    <property type="match status" value="1"/>
</dbReference>
<reference evidence="3" key="1">
    <citation type="journal article" date="2015" name="Genome Announc.">
        <title>Complete Genome Sequence of Herbaspirillum hiltneri N3 (DSM 17495), Isolated from Surface-Sterilized Wheat Roots.</title>
        <authorList>
            <person name="Guizelini D."/>
            <person name="Saizaki P.M."/>
            <person name="Coimbra N.A."/>
            <person name="Weiss V.A."/>
            <person name="Faoro H."/>
            <person name="Sfeir M.Z."/>
            <person name="Baura V.A."/>
            <person name="Monteiro R.A."/>
            <person name="Chubatsu L.S."/>
            <person name="Souza E.M."/>
            <person name="Cruz L.M."/>
            <person name="Pedrosa F.O."/>
            <person name="Raittz R.T."/>
            <person name="Marchaukoski J.N."/>
            <person name="Steffens M.B."/>
        </authorList>
    </citation>
    <scope>NUCLEOTIDE SEQUENCE [LARGE SCALE GENOMIC DNA]</scope>
    <source>
        <strain evidence="3">N3</strain>
    </source>
</reference>
<dbReference type="InterPro" id="IPR017853">
    <property type="entry name" value="GH"/>
</dbReference>
<evidence type="ECO:0000256" key="1">
    <source>
        <dbReference type="SAM" id="SignalP"/>
    </source>
</evidence>
<gene>
    <name evidence="2" type="ORF">F506_17635</name>
</gene>
<feature type="chain" id="PRO_5047161341" description="Beta-galactosidase-like protein" evidence="1">
    <location>
        <begin position="29"/>
        <end position="330"/>
    </location>
</feature>
<name>A0ABN4HZL6_9BURK</name>
<dbReference type="RefSeq" id="WP_053199588.1">
    <property type="nucleotide sequence ID" value="NZ_CP011409.1"/>
</dbReference>
<evidence type="ECO:0000313" key="2">
    <source>
        <dbReference type="EMBL" id="AKZ64243.1"/>
    </source>
</evidence>
<dbReference type="EMBL" id="CP011409">
    <property type="protein sequence ID" value="AKZ64243.1"/>
    <property type="molecule type" value="Genomic_DNA"/>
</dbReference>
<dbReference type="SUPFAM" id="SSF51445">
    <property type="entry name" value="(Trans)glycosidases"/>
    <property type="match status" value="1"/>
</dbReference>
<accession>A0ABN4HZL6</accession>
<sequence length="330" mass="37775">MHSRINILRAATLLLSILAASLPMQAGAAPLQDFLYTGSRDLSGLEALIRRPDIGGVQVVYNWSALEKEKDHYDFAQIEKDLDYLNGLNKKLFIQIQDRFFEPTHKFVPQYLQTDPVYLGGIVAQYDNPGENKPVASGWVAQQWNPAVQQRYQRLLQALAARFDGRVMGINLPETAIDPKTRNDKTGFSCDKYFNAEMENMAMARKAFRHSHVVQYVNFWPCEWDNDHRYMSRLFALAQKDGIGLGGPDIVPHKKAQMKNAYPFFHRYKGKLPLVAMAVQEPTLTYTNPRTKKPFTRQEFTDYAEHYLGVDIIFWSASSPWLKHDEASAP</sequence>
<protein>
    <recommendedName>
        <fullName evidence="4">Beta-galactosidase-like protein</fullName>
    </recommendedName>
</protein>
<keyword evidence="1" id="KW-0732">Signal</keyword>